<name>J9GJX9_9ZZZZ</name>
<sequence length="61" mass="6603">MTTSDGYKTLIIPPELQDGKTDFLSGDGNSHRIGSASKPFVVDANTDYEAKTKPNNWNSAT</sequence>
<accession>J9GJX9</accession>
<dbReference type="AlphaFoldDB" id="J9GJX9"/>
<proteinExistence type="predicted"/>
<dbReference type="EMBL" id="AMCI01000850">
    <property type="protein sequence ID" value="EJX07579.1"/>
    <property type="molecule type" value="Genomic_DNA"/>
</dbReference>
<reference evidence="2" key="1">
    <citation type="journal article" date="2012" name="PLoS ONE">
        <title>Gene sets for utilization of primary and secondary nutrition supplies in the distal gut of endangered iberian lynx.</title>
        <authorList>
            <person name="Alcaide M."/>
            <person name="Messina E."/>
            <person name="Richter M."/>
            <person name="Bargiela R."/>
            <person name="Peplies J."/>
            <person name="Huws S.A."/>
            <person name="Newbold C.J."/>
            <person name="Golyshin P.N."/>
            <person name="Simon M.A."/>
            <person name="Lopez G."/>
            <person name="Yakimov M.M."/>
            <person name="Ferrer M."/>
        </authorList>
    </citation>
    <scope>NUCLEOTIDE SEQUENCE</scope>
</reference>
<feature type="region of interest" description="Disordered" evidence="1">
    <location>
        <begin position="18"/>
        <end position="38"/>
    </location>
</feature>
<organism evidence="2">
    <name type="scientific">gut metagenome</name>
    <dbReference type="NCBI Taxonomy" id="749906"/>
    <lineage>
        <taxon>unclassified sequences</taxon>
        <taxon>metagenomes</taxon>
        <taxon>organismal metagenomes</taxon>
    </lineage>
</organism>
<evidence type="ECO:0000256" key="1">
    <source>
        <dbReference type="SAM" id="MobiDB-lite"/>
    </source>
</evidence>
<comment type="caution">
    <text evidence="2">The sequence shown here is derived from an EMBL/GenBank/DDBJ whole genome shotgun (WGS) entry which is preliminary data.</text>
</comment>
<protein>
    <submittedName>
        <fullName evidence="2">Uncharacterized protein</fullName>
    </submittedName>
</protein>
<evidence type="ECO:0000313" key="2">
    <source>
        <dbReference type="EMBL" id="EJX07579.1"/>
    </source>
</evidence>
<gene>
    <name evidence="2" type="ORF">EVA_04311</name>
</gene>